<evidence type="ECO:0000259" key="1">
    <source>
        <dbReference type="Pfam" id="PF06985"/>
    </source>
</evidence>
<evidence type="ECO:0000313" key="3">
    <source>
        <dbReference type="Proteomes" id="UP000235371"/>
    </source>
</evidence>
<dbReference type="Pfam" id="PF06985">
    <property type="entry name" value="HET"/>
    <property type="match status" value="1"/>
</dbReference>
<proteinExistence type="predicted"/>
<dbReference type="PANTHER" id="PTHR24148:SF77">
    <property type="entry name" value="HETEROKARYON INCOMPATIBILITY DOMAIN-CONTAINING PROTEIN"/>
    <property type="match status" value="1"/>
</dbReference>
<evidence type="ECO:0000313" key="2">
    <source>
        <dbReference type="EMBL" id="PMD49945.1"/>
    </source>
</evidence>
<dbReference type="OrthoDB" id="3600004at2759"/>
<sequence length="183" mass="21175">FRVVKLLPGRSTIECTLRIDSLLRGAPSVGYEALSYEWGDTDSPMHEIILQGKRFRVRENLWMALHSLRASKTLSAEFWIDAICINQDNISERNQQVTMMGDIFREANTVRVWLGDDGRNEHESNVKDAFDLVENCIPPSEERAKKLVSKEATAQKKWEALAFLLGRTYWTRLWIVQEYLSAR</sequence>
<organism evidence="2 3">
    <name type="scientific">Hyaloscypha bicolor E</name>
    <dbReference type="NCBI Taxonomy" id="1095630"/>
    <lineage>
        <taxon>Eukaryota</taxon>
        <taxon>Fungi</taxon>
        <taxon>Dikarya</taxon>
        <taxon>Ascomycota</taxon>
        <taxon>Pezizomycotina</taxon>
        <taxon>Leotiomycetes</taxon>
        <taxon>Helotiales</taxon>
        <taxon>Hyaloscyphaceae</taxon>
        <taxon>Hyaloscypha</taxon>
        <taxon>Hyaloscypha bicolor</taxon>
    </lineage>
</organism>
<dbReference type="Proteomes" id="UP000235371">
    <property type="component" value="Unassembled WGS sequence"/>
</dbReference>
<name>A0A2J6SGP5_9HELO</name>
<protein>
    <submittedName>
        <fullName evidence="2">Heterokaryon incompatibility</fullName>
    </submittedName>
</protein>
<reference evidence="2 3" key="1">
    <citation type="submission" date="2016-04" db="EMBL/GenBank/DDBJ databases">
        <title>A degradative enzymes factory behind the ericoid mycorrhizal symbiosis.</title>
        <authorList>
            <consortium name="DOE Joint Genome Institute"/>
            <person name="Martino E."/>
            <person name="Morin E."/>
            <person name="Grelet G."/>
            <person name="Kuo A."/>
            <person name="Kohler A."/>
            <person name="Daghino S."/>
            <person name="Barry K."/>
            <person name="Choi C."/>
            <person name="Cichocki N."/>
            <person name="Clum A."/>
            <person name="Copeland A."/>
            <person name="Hainaut M."/>
            <person name="Haridas S."/>
            <person name="Labutti K."/>
            <person name="Lindquist E."/>
            <person name="Lipzen A."/>
            <person name="Khouja H.-R."/>
            <person name="Murat C."/>
            <person name="Ohm R."/>
            <person name="Olson A."/>
            <person name="Spatafora J."/>
            <person name="Veneault-Fourrey C."/>
            <person name="Henrissat B."/>
            <person name="Grigoriev I."/>
            <person name="Martin F."/>
            <person name="Perotto S."/>
        </authorList>
    </citation>
    <scope>NUCLEOTIDE SEQUENCE [LARGE SCALE GENOMIC DNA]</scope>
    <source>
        <strain evidence="2 3">E</strain>
    </source>
</reference>
<dbReference type="AlphaFoldDB" id="A0A2J6SGP5"/>
<dbReference type="GeneID" id="36581598"/>
<dbReference type="EMBL" id="KZ613919">
    <property type="protein sequence ID" value="PMD49945.1"/>
    <property type="molecule type" value="Genomic_DNA"/>
</dbReference>
<dbReference type="RefSeq" id="XP_024726849.1">
    <property type="nucleotide sequence ID" value="XM_024873518.1"/>
</dbReference>
<dbReference type="InParanoid" id="A0A2J6SGP5"/>
<feature type="non-terminal residue" evidence="2">
    <location>
        <position position="1"/>
    </location>
</feature>
<accession>A0A2J6SGP5</accession>
<feature type="non-terminal residue" evidence="2">
    <location>
        <position position="183"/>
    </location>
</feature>
<dbReference type="PANTHER" id="PTHR24148">
    <property type="entry name" value="ANKYRIN REPEAT DOMAIN-CONTAINING PROTEIN 39 HOMOLOG-RELATED"/>
    <property type="match status" value="1"/>
</dbReference>
<dbReference type="InterPro" id="IPR052895">
    <property type="entry name" value="HetReg/Transcr_Mod"/>
</dbReference>
<keyword evidence="3" id="KW-1185">Reference proteome</keyword>
<dbReference type="STRING" id="1095630.A0A2J6SGP5"/>
<dbReference type="InterPro" id="IPR010730">
    <property type="entry name" value="HET"/>
</dbReference>
<gene>
    <name evidence="2" type="ORF">K444DRAFT_513613</name>
</gene>
<feature type="domain" description="Heterokaryon incompatibility" evidence="1">
    <location>
        <begin position="31"/>
        <end position="178"/>
    </location>
</feature>